<protein>
    <recommendedName>
        <fullName evidence="5">RES domain-containing protein</fullName>
    </recommendedName>
</protein>
<proteinExistence type="predicted"/>
<dbReference type="AlphaFoldDB" id="A0A1B7KWY6"/>
<dbReference type="OrthoDB" id="648213at2"/>
<accession>A0A1B7KWY6</accession>
<evidence type="ECO:0008006" key="5">
    <source>
        <dbReference type="Google" id="ProtNLM"/>
    </source>
</evidence>
<feature type="domain" description="RES" evidence="1">
    <location>
        <begin position="206"/>
        <end position="381"/>
    </location>
</feature>
<evidence type="ECO:0000313" key="3">
    <source>
        <dbReference type="EMBL" id="OAT74642.1"/>
    </source>
</evidence>
<dbReference type="RefSeq" id="WP_064549955.1">
    <property type="nucleotide sequence ID" value="NZ_LXMA01000001.1"/>
</dbReference>
<evidence type="ECO:0000259" key="2">
    <source>
        <dbReference type="Pfam" id="PF18870"/>
    </source>
</evidence>
<dbReference type="Pfam" id="PF08808">
    <property type="entry name" value="RES"/>
    <property type="match status" value="1"/>
</dbReference>
<gene>
    <name evidence="3" type="ORF">A7K69_02710</name>
</gene>
<dbReference type="Pfam" id="PF18870">
    <property type="entry name" value="HEPN_RES_NTD1"/>
    <property type="match status" value="1"/>
</dbReference>
<dbReference type="EMBL" id="LXMA01000001">
    <property type="protein sequence ID" value="OAT74642.1"/>
    <property type="molecule type" value="Genomic_DNA"/>
</dbReference>
<dbReference type="InterPro" id="IPR041206">
    <property type="entry name" value="HEPN/RES_NTD1"/>
</dbReference>
<evidence type="ECO:0000259" key="1">
    <source>
        <dbReference type="Pfam" id="PF08808"/>
    </source>
</evidence>
<dbReference type="Proteomes" id="UP000078290">
    <property type="component" value="Unassembled WGS sequence"/>
</dbReference>
<organism evidence="3 4">
    <name type="scientific">Parageobacillus thermoglucosidasius</name>
    <name type="common">Geobacillus thermoglucosidasius</name>
    <dbReference type="NCBI Taxonomy" id="1426"/>
    <lineage>
        <taxon>Bacteria</taxon>
        <taxon>Bacillati</taxon>
        <taxon>Bacillota</taxon>
        <taxon>Bacilli</taxon>
        <taxon>Bacillales</taxon>
        <taxon>Anoxybacillaceae</taxon>
        <taxon>Parageobacillus</taxon>
    </lineage>
</organism>
<reference evidence="4" key="1">
    <citation type="submission" date="2016-05" db="EMBL/GenBank/DDBJ databases">
        <authorList>
            <person name="Wang W."/>
            <person name="Zhu L."/>
        </authorList>
    </citation>
    <scope>NUCLEOTIDE SEQUENCE [LARGE SCALE GENOMIC DNA]</scope>
    <source>
        <strain evidence="4">W-2</strain>
    </source>
</reference>
<name>A0A1B7KWY6_PARTM</name>
<sequence>MGMAKQMLIRQMELGFAPIGKKVCYECIGDYALKEFIKKHANTTYCDYCDRENDVISANVDDVLEYIIKCIKYEWGNPDDEGVWYDSSEGGYQGTKIYDGWDFVNEILYYEVEIRSDSLLDDIRNSLVDTSWCKKDPYALALNEEVYLSWQLFCEQVKYKTRYFFYETLEHNRESGKFSPAKILDFIADVIRDLNLIKIVSNQTFYRARVSSKKEKFTTAKDLGTPPKKCARFSNRMSPAGIPMFYGAINEDTALKEVGYTEGVGVIASIGEFVNTSEIRILDLTELPNIPSIFDLDNRYKRWVIKFLYGFLSDLIKPIKKDGREHIEYVPTQIVTEYFRYVFKTNDNYSIDGIAYPSSINNNKAYVLFFENEECVEQNEIKKGSRQLYLKRYTHIGDV</sequence>
<evidence type="ECO:0000313" key="4">
    <source>
        <dbReference type="Proteomes" id="UP000078290"/>
    </source>
</evidence>
<feature type="domain" description="HEPN/RES N-terminal" evidence="2">
    <location>
        <begin position="40"/>
        <end position="167"/>
    </location>
</feature>
<comment type="caution">
    <text evidence="3">The sequence shown here is derived from an EMBL/GenBank/DDBJ whole genome shotgun (WGS) entry which is preliminary data.</text>
</comment>
<dbReference type="InterPro" id="IPR014914">
    <property type="entry name" value="RES_dom"/>
</dbReference>